<dbReference type="OrthoDB" id="2740448at2759"/>
<evidence type="ECO:0000313" key="4">
    <source>
        <dbReference type="EMBL" id="KFH45591.1"/>
    </source>
</evidence>
<dbReference type="PROSITE" id="PS00463">
    <property type="entry name" value="ZN2_CY6_FUNGAL_1"/>
    <property type="match status" value="1"/>
</dbReference>
<dbReference type="HOGENOM" id="CLU_016574_6_1_1"/>
<dbReference type="AlphaFoldDB" id="A0A086T8A9"/>
<organism evidence="4 5">
    <name type="scientific">Hapsidospora chrysogenum (strain ATCC 11550 / CBS 779.69 / DSM 880 / IAM 14645 / JCM 23072 / IMI 49137)</name>
    <name type="common">Acremonium chrysogenum</name>
    <dbReference type="NCBI Taxonomy" id="857340"/>
    <lineage>
        <taxon>Eukaryota</taxon>
        <taxon>Fungi</taxon>
        <taxon>Dikarya</taxon>
        <taxon>Ascomycota</taxon>
        <taxon>Pezizomycotina</taxon>
        <taxon>Sordariomycetes</taxon>
        <taxon>Hypocreomycetidae</taxon>
        <taxon>Hypocreales</taxon>
        <taxon>Bionectriaceae</taxon>
        <taxon>Hapsidospora</taxon>
    </lineage>
</organism>
<evidence type="ECO:0000313" key="5">
    <source>
        <dbReference type="Proteomes" id="UP000029964"/>
    </source>
</evidence>
<feature type="region of interest" description="Disordered" evidence="2">
    <location>
        <begin position="134"/>
        <end position="153"/>
    </location>
</feature>
<dbReference type="STRING" id="857340.A0A086T8A9"/>
<reference evidence="5" key="1">
    <citation type="journal article" date="2014" name="Genome Announc.">
        <title>Genome sequence and annotation of Acremonium chrysogenum, producer of the beta-lactam antibiotic cephalosporin C.</title>
        <authorList>
            <person name="Terfehr D."/>
            <person name="Dahlmann T.A."/>
            <person name="Specht T."/>
            <person name="Zadra I."/>
            <person name="Kuernsteiner H."/>
            <person name="Kueck U."/>
        </authorList>
    </citation>
    <scope>NUCLEOTIDE SEQUENCE [LARGE SCALE GENOMIC DNA]</scope>
    <source>
        <strain evidence="5">ATCC 11550 / CBS 779.69 / DSM 880 / IAM 14645 / JCM 23072 / IMI 49137</strain>
    </source>
</reference>
<gene>
    <name evidence="4" type="ORF">ACRE_036390</name>
</gene>
<dbReference type="Gene3D" id="4.10.240.10">
    <property type="entry name" value="Zn(2)-C6 fungal-type DNA-binding domain"/>
    <property type="match status" value="1"/>
</dbReference>
<proteinExistence type="predicted"/>
<dbReference type="Proteomes" id="UP000029964">
    <property type="component" value="Unassembled WGS sequence"/>
</dbReference>
<dbReference type="SUPFAM" id="SSF57701">
    <property type="entry name" value="Zn2/Cys6 DNA-binding domain"/>
    <property type="match status" value="1"/>
</dbReference>
<dbReference type="GO" id="GO:0000981">
    <property type="term" value="F:DNA-binding transcription factor activity, RNA polymerase II-specific"/>
    <property type="evidence" value="ECO:0007669"/>
    <property type="project" value="InterPro"/>
</dbReference>
<comment type="caution">
    <text evidence="4">The sequence shown here is derived from an EMBL/GenBank/DDBJ whole genome shotgun (WGS) entry which is preliminary data.</text>
</comment>
<keyword evidence="5" id="KW-1185">Reference proteome</keyword>
<sequence length="633" mass="69175">MSRINKACDGCRVRKVKCNGELPCSQCAHLDLPCHFSPPSGKRKPGVRNRLVDQLREKSGHHNQLHHQNQSNHDGGGGNIAAQQHQFPQGSYPYHHAPQPHCASSSTAGLSGAAAPPPAVTSVAGIINAAEPATTPAHITSPSGTSNSSTPTTAGGGGPEYYYTADFFLSLIPDYESIVYPVSPIITADELRAAIASMHATHQDAALVYGFAAVTINLSQTSSWTLVNGDVAAQAHDLMQRSLVAHRLADLGPGPGPARRLGELSINVKRVMTCIFLEITMMAFRLFQRSFVILREAISLVQSFKVHRYTAEDHHSNDATNDDHDPSAPRRASSSCTTTTTLDRAEVARRQRLYWECFIHERFVNIMSGCPSVLPPLSSGLPLHDTTIPPHVDLGFRHLISLFSVMDDSFLSHWNAQQDPRRPVTEAMTAQWIESKQAELDRHEAETTAEDERLRVAAAAASTGHNADMASTRVAGLTELQHADIFITRLWLRTLVWQLALSNGLLRSAPPQTAHQGLSLHFPARRLSAQLRGLVSRLGSVASIGTHGSGILQKLFEITTTVADVLALPPGQATGEEGDDVRARVEDFLFLVSFLFRFERISREERDYMREKLEVLQQIYTAVDFGSLAVSSV</sequence>
<dbReference type="InterPro" id="IPR050797">
    <property type="entry name" value="Carb_Metab_Trans_Reg"/>
</dbReference>
<keyword evidence="1" id="KW-0539">Nucleus</keyword>
<feature type="compositionally biased region" description="Low complexity" evidence="2">
    <location>
        <begin position="140"/>
        <end position="153"/>
    </location>
</feature>
<feature type="region of interest" description="Disordered" evidence="2">
    <location>
        <begin position="58"/>
        <end position="115"/>
    </location>
</feature>
<dbReference type="PROSITE" id="PS50048">
    <property type="entry name" value="ZN2_CY6_FUNGAL_2"/>
    <property type="match status" value="1"/>
</dbReference>
<evidence type="ECO:0000256" key="2">
    <source>
        <dbReference type="SAM" id="MobiDB-lite"/>
    </source>
</evidence>
<dbReference type="SMART" id="SM00066">
    <property type="entry name" value="GAL4"/>
    <property type="match status" value="1"/>
</dbReference>
<dbReference type="CDD" id="cd00067">
    <property type="entry name" value="GAL4"/>
    <property type="match status" value="1"/>
</dbReference>
<dbReference type="EMBL" id="JPKY01000030">
    <property type="protein sequence ID" value="KFH45591.1"/>
    <property type="molecule type" value="Genomic_DNA"/>
</dbReference>
<dbReference type="PANTHER" id="PTHR31668">
    <property type="entry name" value="GLUCOSE TRANSPORT TRANSCRIPTION REGULATOR RGT1-RELATED-RELATED"/>
    <property type="match status" value="1"/>
</dbReference>
<feature type="region of interest" description="Disordered" evidence="2">
    <location>
        <begin position="314"/>
        <end position="337"/>
    </location>
</feature>
<evidence type="ECO:0000256" key="1">
    <source>
        <dbReference type="ARBA" id="ARBA00023242"/>
    </source>
</evidence>
<dbReference type="InterPro" id="IPR036864">
    <property type="entry name" value="Zn2-C6_fun-type_DNA-bd_sf"/>
</dbReference>
<dbReference type="GO" id="GO:0008270">
    <property type="term" value="F:zinc ion binding"/>
    <property type="evidence" value="ECO:0007669"/>
    <property type="project" value="InterPro"/>
</dbReference>
<feature type="domain" description="Zn(2)-C6 fungal-type" evidence="3">
    <location>
        <begin position="7"/>
        <end position="36"/>
    </location>
</feature>
<feature type="compositionally biased region" description="Low complexity" evidence="2">
    <location>
        <begin position="103"/>
        <end position="114"/>
    </location>
</feature>
<dbReference type="PANTHER" id="PTHR31668:SF24">
    <property type="entry name" value="TRANSCRIPTION FACTOR, PUTATIVE-RELATED"/>
    <property type="match status" value="1"/>
</dbReference>
<dbReference type="InterPro" id="IPR001138">
    <property type="entry name" value="Zn2Cys6_DnaBD"/>
</dbReference>
<evidence type="ECO:0000259" key="3">
    <source>
        <dbReference type="PROSITE" id="PS50048"/>
    </source>
</evidence>
<protein>
    <submittedName>
        <fullName evidence="4">Transcription factor-like protein</fullName>
    </submittedName>
</protein>
<dbReference type="Pfam" id="PF00172">
    <property type="entry name" value="Zn_clus"/>
    <property type="match status" value="1"/>
</dbReference>
<accession>A0A086T8A9</accession>
<feature type="compositionally biased region" description="Basic and acidic residues" evidence="2">
    <location>
        <begin position="314"/>
        <end position="328"/>
    </location>
</feature>
<dbReference type="CDD" id="cd12148">
    <property type="entry name" value="fungal_TF_MHR"/>
    <property type="match status" value="1"/>
</dbReference>
<name>A0A086T8A9_HAPC1</name>